<accession>A0ABV9XYK0</accession>
<evidence type="ECO:0000313" key="2">
    <source>
        <dbReference type="Proteomes" id="UP001595833"/>
    </source>
</evidence>
<proteinExistence type="predicted"/>
<gene>
    <name evidence="1" type="ORF">ACFPFM_10690</name>
</gene>
<organism evidence="1 2">
    <name type="scientific">Saccharothrix xinjiangensis</name>
    <dbReference type="NCBI Taxonomy" id="204798"/>
    <lineage>
        <taxon>Bacteria</taxon>
        <taxon>Bacillati</taxon>
        <taxon>Actinomycetota</taxon>
        <taxon>Actinomycetes</taxon>
        <taxon>Pseudonocardiales</taxon>
        <taxon>Pseudonocardiaceae</taxon>
        <taxon>Saccharothrix</taxon>
    </lineage>
</organism>
<reference evidence="2" key="1">
    <citation type="journal article" date="2019" name="Int. J. Syst. Evol. Microbiol.">
        <title>The Global Catalogue of Microorganisms (GCM) 10K type strain sequencing project: providing services to taxonomists for standard genome sequencing and annotation.</title>
        <authorList>
            <consortium name="The Broad Institute Genomics Platform"/>
            <consortium name="The Broad Institute Genome Sequencing Center for Infectious Disease"/>
            <person name="Wu L."/>
            <person name="Ma J."/>
        </authorList>
    </citation>
    <scope>NUCLEOTIDE SEQUENCE [LARGE SCALE GENOMIC DNA]</scope>
    <source>
        <strain evidence="2">KCTC 12848</strain>
    </source>
</reference>
<sequence length="181" mass="18629">MNTAARLSAYGVALALVAGVGWAVGSAVGPLPVEAAGRDGADAAAGRDRGAPSRVARVDEYEVRLDGELEAGGASPVRLTVSRDGRPVTDLEPHLGSYGALVALRQEDLVSTHLRPRGRPGDGETPAGPELVFVAELPTAGAYRLFLNFRHGGAVRTAEFTATAGHAEGHDEGHEEGHGHG</sequence>
<comment type="caution">
    <text evidence="1">The sequence shown here is derived from an EMBL/GenBank/DDBJ whole genome shotgun (WGS) entry which is preliminary data.</text>
</comment>
<dbReference type="Proteomes" id="UP001595833">
    <property type="component" value="Unassembled WGS sequence"/>
</dbReference>
<evidence type="ECO:0008006" key="3">
    <source>
        <dbReference type="Google" id="ProtNLM"/>
    </source>
</evidence>
<keyword evidence="2" id="KW-1185">Reference proteome</keyword>
<protein>
    <recommendedName>
        <fullName evidence="3">Copper(I)-binding protein</fullName>
    </recommendedName>
</protein>
<dbReference type="RefSeq" id="WP_344042700.1">
    <property type="nucleotide sequence ID" value="NZ_BAAAKE010000036.1"/>
</dbReference>
<name>A0ABV9XYK0_9PSEU</name>
<evidence type="ECO:0000313" key="1">
    <source>
        <dbReference type="EMBL" id="MFC5054224.1"/>
    </source>
</evidence>
<dbReference type="EMBL" id="JBHSJB010000009">
    <property type="protein sequence ID" value="MFC5054224.1"/>
    <property type="molecule type" value="Genomic_DNA"/>
</dbReference>